<proteinExistence type="predicted"/>
<evidence type="ECO:0000313" key="2">
    <source>
        <dbReference type="EnsemblMetazoa" id="XP_008185183.1"/>
    </source>
</evidence>
<feature type="transmembrane region" description="Helical" evidence="1">
    <location>
        <begin position="12"/>
        <end position="31"/>
    </location>
</feature>
<dbReference type="KEGG" id="api:100302105"/>
<evidence type="ECO:0000313" key="3">
    <source>
        <dbReference type="Proteomes" id="UP000007819"/>
    </source>
</evidence>
<dbReference type="GeneID" id="100302105"/>
<dbReference type="RefSeq" id="XP_008185183.1">
    <property type="nucleotide sequence ID" value="XM_008186961.2"/>
</dbReference>
<keyword evidence="3" id="KW-1185">Reference proteome</keyword>
<reference evidence="3" key="1">
    <citation type="submission" date="2010-06" db="EMBL/GenBank/DDBJ databases">
        <authorList>
            <person name="Jiang H."/>
            <person name="Abraham K."/>
            <person name="Ali S."/>
            <person name="Alsbrooks S.L."/>
            <person name="Anim B.N."/>
            <person name="Anosike U.S."/>
            <person name="Attaway T."/>
            <person name="Bandaranaike D.P."/>
            <person name="Battles P.K."/>
            <person name="Bell S.N."/>
            <person name="Bell A.V."/>
            <person name="Beltran B."/>
            <person name="Bickham C."/>
            <person name="Bustamante Y."/>
            <person name="Caleb T."/>
            <person name="Canada A."/>
            <person name="Cardenas V."/>
            <person name="Carter K."/>
            <person name="Chacko J."/>
            <person name="Chandrabose M.N."/>
            <person name="Chavez D."/>
            <person name="Chavez A."/>
            <person name="Chen L."/>
            <person name="Chu H.-S."/>
            <person name="Claassen K.J."/>
            <person name="Cockrell R."/>
            <person name="Collins M."/>
            <person name="Cooper J.A."/>
            <person name="Cree A."/>
            <person name="Curry S.M."/>
            <person name="Da Y."/>
            <person name="Dao M.D."/>
            <person name="Das B."/>
            <person name="Davila M.-L."/>
            <person name="Davy-Carroll L."/>
            <person name="Denson S."/>
            <person name="Dinh H."/>
            <person name="Ebong V.E."/>
            <person name="Edwards J.R."/>
            <person name="Egan A."/>
            <person name="El-Daye J."/>
            <person name="Escobedo L."/>
            <person name="Fernandez S."/>
            <person name="Fernando P.R."/>
            <person name="Flagg N."/>
            <person name="Forbes L.D."/>
            <person name="Fowler R.G."/>
            <person name="Fu Q."/>
            <person name="Gabisi R.A."/>
            <person name="Ganer J."/>
            <person name="Garbino Pronczuk A."/>
            <person name="Garcia R.M."/>
            <person name="Garner T."/>
            <person name="Garrett T.E."/>
            <person name="Gonzalez D.A."/>
            <person name="Hamid H."/>
            <person name="Hawkins E.S."/>
            <person name="Hirani K."/>
            <person name="Hogues M.E."/>
            <person name="Hollins B."/>
            <person name="Hsiao C.-H."/>
            <person name="Jabil R."/>
            <person name="James M.L."/>
            <person name="Jhangiani S.N."/>
            <person name="Johnson B."/>
            <person name="Johnson Q."/>
            <person name="Joshi V."/>
            <person name="Kalu J.B."/>
            <person name="Kam C."/>
            <person name="Kashfia A."/>
            <person name="Keebler J."/>
            <person name="Kisamo H."/>
            <person name="Kovar C.L."/>
            <person name="Lago L.A."/>
            <person name="Lai C.-Y."/>
            <person name="Laidlaw J."/>
            <person name="Lara F."/>
            <person name="Le T.-K."/>
            <person name="Lee S.L."/>
            <person name="Legall F.H."/>
            <person name="Lemon S.J."/>
            <person name="Lewis L.R."/>
            <person name="Li B."/>
            <person name="Liu Y."/>
            <person name="Liu Y.-S."/>
            <person name="Lopez J."/>
            <person name="Lozado R.J."/>
            <person name="Lu J."/>
            <person name="Madu R.C."/>
            <person name="Maheshwari M."/>
            <person name="Maheshwari R."/>
            <person name="Malloy K."/>
            <person name="Martinez E."/>
            <person name="Mathew T."/>
            <person name="Mercado I.C."/>
            <person name="Mercado C."/>
            <person name="Meyer B."/>
            <person name="Montgomery K."/>
            <person name="Morgan M.B."/>
            <person name="Munidasa M."/>
            <person name="Nazareth L.V."/>
            <person name="Nelson J."/>
            <person name="Ng B.M."/>
            <person name="Nguyen N.B."/>
            <person name="Nguyen P.Q."/>
            <person name="Nguyen T."/>
            <person name="Obregon M."/>
            <person name="Okwuonu G.O."/>
            <person name="Onwere C.G."/>
            <person name="Orozco G."/>
            <person name="Parra A."/>
            <person name="Patel S."/>
            <person name="Patil S."/>
            <person name="Perez A."/>
            <person name="Perez Y."/>
            <person name="Pham C."/>
            <person name="Primus E.L."/>
            <person name="Pu L.-L."/>
            <person name="Puazo M."/>
            <person name="Qin X."/>
            <person name="Quiroz J.B."/>
            <person name="Reese J."/>
            <person name="Richards S."/>
            <person name="Rives C.M."/>
            <person name="Robberts R."/>
            <person name="Ruiz S.J."/>
            <person name="Ruiz M.J."/>
            <person name="Santibanez J."/>
            <person name="Schneider B.W."/>
            <person name="Sisson I."/>
            <person name="Smith M."/>
            <person name="Sodergren E."/>
            <person name="Song X.-Z."/>
            <person name="Song B.B."/>
            <person name="Summersgill H."/>
            <person name="Thelus R."/>
            <person name="Thornton R.D."/>
            <person name="Trejos Z.Y."/>
            <person name="Usmani K."/>
            <person name="Vattathil S."/>
            <person name="Villasana D."/>
            <person name="Walker D.L."/>
            <person name="Wang S."/>
            <person name="Wang K."/>
            <person name="White C.S."/>
            <person name="Williams A.C."/>
            <person name="Williamson J."/>
            <person name="Wilson K."/>
            <person name="Woghiren I.O."/>
            <person name="Woodworth J.R."/>
            <person name="Worley K.C."/>
            <person name="Wright R.A."/>
            <person name="Wu W."/>
            <person name="Young L."/>
            <person name="Zhang L."/>
            <person name="Zhang J."/>
            <person name="Zhu Y."/>
            <person name="Muzny D.M."/>
            <person name="Weinstock G."/>
            <person name="Gibbs R.A."/>
        </authorList>
    </citation>
    <scope>NUCLEOTIDE SEQUENCE [LARGE SCALE GENOMIC DNA]</scope>
    <source>
        <strain evidence="3">LSR1</strain>
    </source>
</reference>
<keyword evidence="1" id="KW-1133">Transmembrane helix</keyword>
<dbReference type="EnsemblMetazoa" id="XM_008186961.3">
    <property type="protein sequence ID" value="XP_008185183.1"/>
    <property type="gene ID" value="LOC100302105"/>
</dbReference>
<accession>A0A8R2B786</accession>
<reference evidence="2" key="2">
    <citation type="submission" date="2022-06" db="UniProtKB">
        <authorList>
            <consortium name="EnsemblMetazoa"/>
        </authorList>
    </citation>
    <scope>IDENTIFICATION</scope>
</reference>
<keyword evidence="1" id="KW-0812">Transmembrane</keyword>
<dbReference type="Pfam" id="PF08040">
    <property type="entry name" value="NADH_oxidored"/>
    <property type="match status" value="1"/>
</dbReference>
<dbReference type="RefSeq" id="NP_001155257.1">
    <property type="nucleotide sequence ID" value="NM_001161785.1"/>
</dbReference>
<keyword evidence="1" id="KW-0472">Membrane</keyword>
<dbReference type="GO" id="GO:0005739">
    <property type="term" value="C:mitochondrion"/>
    <property type="evidence" value="ECO:0007669"/>
    <property type="project" value="InterPro"/>
</dbReference>
<dbReference type="InterPro" id="IPR012575">
    <property type="entry name" value="NDUB1"/>
</dbReference>
<dbReference type="CTD" id="31697"/>
<dbReference type="EnsemblMetazoa" id="NM_001161784.1">
    <property type="protein sequence ID" value="NP_001155256.1"/>
    <property type="gene ID" value="LOC100302105"/>
</dbReference>
<organism evidence="2 3">
    <name type="scientific">Acyrthosiphon pisum</name>
    <name type="common">Pea aphid</name>
    <dbReference type="NCBI Taxonomy" id="7029"/>
    <lineage>
        <taxon>Eukaryota</taxon>
        <taxon>Metazoa</taxon>
        <taxon>Ecdysozoa</taxon>
        <taxon>Arthropoda</taxon>
        <taxon>Hexapoda</taxon>
        <taxon>Insecta</taxon>
        <taxon>Pterygota</taxon>
        <taxon>Neoptera</taxon>
        <taxon>Paraneoptera</taxon>
        <taxon>Hemiptera</taxon>
        <taxon>Sternorrhyncha</taxon>
        <taxon>Aphidomorpha</taxon>
        <taxon>Aphidoidea</taxon>
        <taxon>Aphididae</taxon>
        <taxon>Macrosiphini</taxon>
        <taxon>Acyrthosiphon</taxon>
    </lineage>
</organism>
<dbReference type="RefSeq" id="NP_001155256.1">
    <property type="nucleotide sequence ID" value="NM_001161784.1"/>
</dbReference>
<name>A0A8R2B786_ACYPI</name>
<dbReference type="Proteomes" id="UP000007819">
    <property type="component" value="Chromosome A2"/>
</dbReference>
<dbReference type="EnsemblMetazoa" id="NM_001161783.1">
    <property type="protein sequence ID" value="NP_001155255.1"/>
    <property type="gene ID" value="LOC100302105"/>
</dbReference>
<evidence type="ECO:0008006" key="4">
    <source>
        <dbReference type="Google" id="ProtNLM"/>
    </source>
</evidence>
<sequence>MAAKHALFGLTWDYFALAIPVTAGALFGKFLDDKETERMSLFRDRSALYGGMVKKGEKPSWP</sequence>
<dbReference type="EnsemblMetazoa" id="NM_001161785.1">
    <property type="protein sequence ID" value="NP_001155257.1"/>
    <property type="gene ID" value="LOC100302105"/>
</dbReference>
<dbReference type="RefSeq" id="NP_001155255.1">
    <property type="nucleotide sequence ID" value="NM_001161783.1"/>
</dbReference>
<protein>
    <recommendedName>
        <fullName evidence="4">NADH dehydrogenase [ubiquinone] 1 beta subcomplex subunit 1</fullName>
    </recommendedName>
</protein>
<dbReference type="OrthoDB" id="9923602at2759"/>
<dbReference type="AlphaFoldDB" id="A0A8R2B786"/>
<evidence type="ECO:0000256" key="1">
    <source>
        <dbReference type="SAM" id="Phobius"/>
    </source>
</evidence>